<dbReference type="Pfam" id="PF13185">
    <property type="entry name" value="GAF_2"/>
    <property type="match status" value="1"/>
</dbReference>
<dbReference type="InterPro" id="IPR003594">
    <property type="entry name" value="HATPase_dom"/>
</dbReference>
<dbReference type="InterPro" id="IPR029016">
    <property type="entry name" value="GAF-like_dom_sf"/>
</dbReference>
<keyword evidence="4" id="KW-0902">Two-component regulatory system</keyword>
<dbReference type="Gene3D" id="3.30.565.10">
    <property type="entry name" value="Histidine kinase-like ATPase, C-terminal domain"/>
    <property type="match status" value="1"/>
</dbReference>
<dbReference type="GO" id="GO:0000160">
    <property type="term" value="P:phosphorelay signal transduction system"/>
    <property type="evidence" value="ECO:0007669"/>
    <property type="project" value="UniProtKB-KW"/>
</dbReference>
<evidence type="ECO:0000259" key="5">
    <source>
        <dbReference type="PROSITE" id="PS50109"/>
    </source>
</evidence>
<dbReference type="SMART" id="SM00387">
    <property type="entry name" value="HATPase_c"/>
    <property type="match status" value="1"/>
</dbReference>
<evidence type="ECO:0000259" key="6">
    <source>
        <dbReference type="PROSITE" id="PS50893"/>
    </source>
</evidence>
<dbReference type="Proteomes" id="UP000665020">
    <property type="component" value="Chromosome"/>
</dbReference>
<evidence type="ECO:0000256" key="3">
    <source>
        <dbReference type="ARBA" id="ARBA00022840"/>
    </source>
</evidence>
<dbReference type="PROSITE" id="PS50893">
    <property type="entry name" value="ABC_TRANSPORTER_2"/>
    <property type="match status" value="1"/>
</dbReference>
<protein>
    <submittedName>
        <fullName evidence="7">ATP-binding cassette domain-containing protein</fullName>
    </submittedName>
</protein>
<dbReference type="PANTHER" id="PTHR43790">
    <property type="entry name" value="CARBOHYDRATE TRANSPORT ATP-BINDING PROTEIN MG119-RELATED"/>
    <property type="match status" value="1"/>
</dbReference>
<dbReference type="InterPro" id="IPR027417">
    <property type="entry name" value="P-loop_NTPase"/>
</dbReference>
<keyword evidence="8" id="KW-1185">Reference proteome</keyword>
<dbReference type="SUPFAM" id="SSF55781">
    <property type="entry name" value="GAF domain-like"/>
    <property type="match status" value="1"/>
</dbReference>
<feature type="domain" description="Histidine kinase" evidence="5">
    <location>
        <begin position="421"/>
        <end position="611"/>
    </location>
</feature>
<dbReference type="Gene3D" id="3.30.450.40">
    <property type="match status" value="1"/>
</dbReference>
<evidence type="ECO:0000256" key="1">
    <source>
        <dbReference type="ARBA" id="ARBA00022741"/>
    </source>
</evidence>
<evidence type="ECO:0000313" key="8">
    <source>
        <dbReference type="Proteomes" id="UP000665020"/>
    </source>
</evidence>
<dbReference type="InterPro" id="IPR003018">
    <property type="entry name" value="GAF"/>
</dbReference>
<organism evidence="7 8">
    <name type="scientific">Iocasia fonsfrigidae</name>
    <dbReference type="NCBI Taxonomy" id="2682810"/>
    <lineage>
        <taxon>Bacteria</taxon>
        <taxon>Bacillati</taxon>
        <taxon>Bacillota</taxon>
        <taxon>Clostridia</taxon>
        <taxon>Halanaerobiales</taxon>
        <taxon>Halanaerobiaceae</taxon>
        <taxon>Iocasia</taxon>
    </lineage>
</organism>
<keyword evidence="2" id="KW-0418">Kinase</keyword>
<dbReference type="PROSITE" id="PS50109">
    <property type="entry name" value="HIS_KIN"/>
    <property type="match status" value="1"/>
</dbReference>
<accession>A0A8A7KII0</accession>
<dbReference type="GO" id="GO:0016301">
    <property type="term" value="F:kinase activity"/>
    <property type="evidence" value="ECO:0007669"/>
    <property type="project" value="UniProtKB-KW"/>
</dbReference>
<evidence type="ECO:0000313" key="7">
    <source>
        <dbReference type="EMBL" id="QTL99608.1"/>
    </source>
</evidence>
<dbReference type="InterPro" id="IPR011495">
    <property type="entry name" value="Sig_transdc_His_kin_sub2_dim/P"/>
</dbReference>
<dbReference type="KEGG" id="ifn:GM661_17440"/>
<sequence>MEDFLLEIQGLTTVNLDGFNLNDINLNLFPGEVHAVVGLGGSGKKTLIEAIAGLVDVKGDIFFKGKPLDFKISLLRNKGIEFIFDTPSVVDELTVAENISLNRYPRCGLLPFINFQGVKNNCHQALDIMELDFDYNMRVGKLSAEEKKNLSIVRAFFNKPEIVIMHEPTDCLGVKSIQRLYNNIYQYKNEGGSIIYITKQWKDALKVADHVSVMFQGEILGTVSEEEARTAPERLVNMMLGNELYNRDSGGVEVENETKKILNTVFKATEFLTSKYELKDVLKLLAEYTTDFMKADACTIKLLDEKTNTIIDTVDYSTNNKLFAELKEEVIFQLTRNDEIFYAFQHDEDFFKLFKGVNGVKTIVVAPVLIRSHVTGIIQVSYRKEYNYSEKEAIYLSTLARQAALAIEDTRLMGRSALLQESHHRIKNNLQYIISLITLQKDFMGKHSSRDISDTLNNIIFRIKSIASVHDLLSKDELGRSIINVKEIVNVIIEFLNTNKVKMILELDDIFISYDKASAIALVINELVSNCLEHAFPENNQGEVKILCCKSRDRIKLIVKDNGKGLPADFKMDELDSLGLSIVFSIVKHQFRGDIKLSSVNGTQVDISIPF</sequence>
<keyword evidence="2" id="KW-0808">Transferase</keyword>
<evidence type="ECO:0000256" key="2">
    <source>
        <dbReference type="ARBA" id="ARBA00022777"/>
    </source>
</evidence>
<dbReference type="SUPFAM" id="SSF52540">
    <property type="entry name" value="P-loop containing nucleoside triphosphate hydrolases"/>
    <property type="match status" value="1"/>
</dbReference>
<dbReference type="RefSeq" id="WP_230867942.1">
    <property type="nucleotide sequence ID" value="NZ_CP046640.1"/>
</dbReference>
<name>A0A8A7KII0_9FIRM</name>
<dbReference type="PANTHER" id="PTHR43790:SF4">
    <property type="entry name" value="GUANOSINE IMPORT ATP-BINDING PROTEIN NUPO"/>
    <property type="match status" value="1"/>
</dbReference>
<dbReference type="AlphaFoldDB" id="A0A8A7KII0"/>
<dbReference type="InterPro" id="IPR003439">
    <property type="entry name" value="ABC_transporter-like_ATP-bd"/>
</dbReference>
<dbReference type="Pfam" id="PF00005">
    <property type="entry name" value="ABC_tran"/>
    <property type="match status" value="1"/>
</dbReference>
<dbReference type="InterPro" id="IPR005467">
    <property type="entry name" value="His_kinase_dom"/>
</dbReference>
<feature type="domain" description="ABC transporter" evidence="6">
    <location>
        <begin position="6"/>
        <end position="241"/>
    </location>
</feature>
<dbReference type="SUPFAM" id="SSF55874">
    <property type="entry name" value="ATPase domain of HSP90 chaperone/DNA topoisomerase II/histidine kinase"/>
    <property type="match status" value="1"/>
</dbReference>
<proteinExistence type="predicted"/>
<dbReference type="Pfam" id="PF07568">
    <property type="entry name" value="HisKA_2"/>
    <property type="match status" value="1"/>
</dbReference>
<dbReference type="InterPro" id="IPR036890">
    <property type="entry name" value="HATPase_C_sf"/>
</dbReference>
<dbReference type="GO" id="GO:0005524">
    <property type="term" value="F:ATP binding"/>
    <property type="evidence" value="ECO:0007669"/>
    <property type="project" value="UniProtKB-KW"/>
</dbReference>
<keyword evidence="1" id="KW-0547">Nucleotide-binding</keyword>
<gene>
    <name evidence="7" type="ORF">GM661_17440</name>
</gene>
<dbReference type="Pfam" id="PF02518">
    <property type="entry name" value="HATPase_c"/>
    <property type="match status" value="1"/>
</dbReference>
<evidence type="ECO:0000256" key="4">
    <source>
        <dbReference type="ARBA" id="ARBA00023012"/>
    </source>
</evidence>
<dbReference type="EMBL" id="CP046640">
    <property type="protein sequence ID" value="QTL99608.1"/>
    <property type="molecule type" value="Genomic_DNA"/>
</dbReference>
<dbReference type="GO" id="GO:0016887">
    <property type="term" value="F:ATP hydrolysis activity"/>
    <property type="evidence" value="ECO:0007669"/>
    <property type="project" value="InterPro"/>
</dbReference>
<keyword evidence="3 7" id="KW-0067">ATP-binding</keyword>
<dbReference type="Gene3D" id="3.40.50.300">
    <property type="entry name" value="P-loop containing nucleotide triphosphate hydrolases"/>
    <property type="match status" value="1"/>
</dbReference>
<reference evidence="7" key="1">
    <citation type="submission" date="2019-12" db="EMBL/GenBank/DDBJ databases">
        <authorList>
            <person name="zhang j."/>
            <person name="sun C.M."/>
        </authorList>
    </citation>
    <scope>NUCLEOTIDE SEQUENCE</scope>
    <source>
        <strain evidence="7">NS-1</strain>
    </source>
</reference>
<dbReference type="InterPro" id="IPR050107">
    <property type="entry name" value="ABC_carbohydrate_import_ATPase"/>
</dbReference>